<comment type="subcellular location">
    <subcellularLocation>
        <location evidence="1">Membrane</location>
        <topology evidence="1">Multi-pass membrane protein</topology>
    </subcellularLocation>
</comment>
<proteinExistence type="inferred from homology"/>
<dbReference type="Pfam" id="PF01940">
    <property type="entry name" value="DUF92"/>
    <property type="match status" value="1"/>
</dbReference>
<reference evidence="8" key="2">
    <citation type="submission" date="2020-01" db="EMBL/GenBank/DDBJ databases">
        <authorList>
            <person name="Korhonen P.K.K."/>
            <person name="Guangxu M.G."/>
            <person name="Wang T.W."/>
            <person name="Stroehlein A.J.S."/>
            <person name="Young N.D."/>
            <person name="Ang C.-S.A."/>
            <person name="Fernando D.W.F."/>
            <person name="Lu H.L."/>
            <person name="Taylor S.T."/>
            <person name="Ehtesham M.E.M."/>
            <person name="Najaraj S.H.N."/>
            <person name="Harsha G.H.G."/>
            <person name="Madugundu A.M."/>
            <person name="Renuse S.R."/>
            <person name="Holt D.H."/>
            <person name="Pandey A.P."/>
            <person name="Papenfuss A.P."/>
            <person name="Gasser R.B.G."/>
            <person name="Fischer K.F."/>
        </authorList>
    </citation>
    <scope>NUCLEOTIDE SEQUENCE</scope>
    <source>
        <strain evidence="8">SSS_KF_BRIS2020</strain>
    </source>
</reference>
<dbReference type="EnsemblMetazoa" id="SSS_2212s_mrna">
    <property type="protein sequence ID" value="KAF7493968.1"/>
    <property type="gene ID" value="SSS_2212"/>
</dbReference>
<sequence>MLSAINRHRYIPISVLLINLILFFSIPFREAENQPSLIRYCVAFVLPTLLACRGLMKRNIDLTGALAGVLIGISMFLSNYIAATVLVTCYFSTSKVTKIGEKIKESFEVDFKKNGQRNWIQIISNLGIANIAVLTRAVFFGLGEKRIDLLNPNNYWSSWLDLSIFFSIAAALGDTFSSEIGSVLSDRNTEPFLITTFKRVPRGTNGGVTIHGLIAACAGGLLIGLSSFISTTFLTYTNDFSSSESSYIQTTPQWPLLHFCLYSGLFGSILDSYLGATLQFTGFDRRRRRIVEKMVELDRFGQESTDTIEHISGCDLLDNHEVNLIMTLIIGTIMPTLAITLWPIDF</sequence>
<evidence type="ECO:0000256" key="7">
    <source>
        <dbReference type="SAM" id="Phobius"/>
    </source>
</evidence>
<evidence type="ECO:0000256" key="1">
    <source>
        <dbReference type="ARBA" id="ARBA00004141"/>
    </source>
</evidence>
<keyword evidence="4 7" id="KW-0812">Transmembrane</keyword>
<feature type="transmembrane region" description="Helical" evidence="7">
    <location>
        <begin position="324"/>
        <end position="344"/>
    </location>
</feature>
<dbReference type="Proteomes" id="UP000070412">
    <property type="component" value="Unassembled WGS sequence"/>
</dbReference>
<accession>A0A834RCJ7</accession>
<feature type="transmembrane region" description="Helical" evidence="7">
    <location>
        <begin position="62"/>
        <end position="91"/>
    </location>
</feature>
<evidence type="ECO:0000256" key="4">
    <source>
        <dbReference type="ARBA" id="ARBA00022692"/>
    </source>
</evidence>
<feature type="transmembrane region" description="Helical" evidence="7">
    <location>
        <begin position="12"/>
        <end position="28"/>
    </location>
</feature>
<feature type="transmembrane region" description="Helical" evidence="7">
    <location>
        <begin position="256"/>
        <end position="280"/>
    </location>
</feature>
<evidence type="ECO:0000256" key="5">
    <source>
        <dbReference type="ARBA" id="ARBA00022989"/>
    </source>
</evidence>
<dbReference type="OrthoDB" id="30881at2759"/>
<evidence type="ECO:0000256" key="2">
    <source>
        <dbReference type="ARBA" id="ARBA00009012"/>
    </source>
</evidence>
<dbReference type="PANTHER" id="PTHR13353:SF5">
    <property type="entry name" value="TRANSMEMBRANE PROTEIN 19"/>
    <property type="match status" value="1"/>
</dbReference>
<keyword evidence="5 7" id="KW-1133">Transmembrane helix</keyword>
<feature type="transmembrane region" description="Helical" evidence="7">
    <location>
        <begin position="37"/>
        <end position="56"/>
    </location>
</feature>
<gene>
    <name evidence="8" type="ORF">SSS_2212</name>
</gene>
<dbReference type="EMBL" id="WVUK01000054">
    <property type="protein sequence ID" value="KAF7493968.1"/>
    <property type="molecule type" value="Genomic_DNA"/>
</dbReference>
<feature type="transmembrane region" description="Helical" evidence="7">
    <location>
        <begin position="208"/>
        <end position="236"/>
    </location>
</feature>
<reference evidence="9" key="3">
    <citation type="submission" date="2022-06" db="UniProtKB">
        <authorList>
            <consortium name="EnsemblMetazoa"/>
        </authorList>
    </citation>
    <scope>IDENTIFICATION</scope>
</reference>
<dbReference type="PANTHER" id="PTHR13353">
    <property type="entry name" value="TRANSMEMBRANE PROTEIN 19"/>
    <property type="match status" value="1"/>
</dbReference>
<name>A0A834RCJ7_SARSC</name>
<organism evidence="8">
    <name type="scientific">Sarcoptes scabiei</name>
    <name type="common">Itch mite</name>
    <name type="synonym">Acarus scabiei</name>
    <dbReference type="NCBI Taxonomy" id="52283"/>
    <lineage>
        <taxon>Eukaryota</taxon>
        <taxon>Metazoa</taxon>
        <taxon>Ecdysozoa</taxon>
        <taxon>Arthropoda</taxon>
        <taxon>Chelicerata</taxon>
        <taxon>Arachnida</taxon>
        <taxon>Acari</taxon>
        <taxon>Acariformes</taxon>
        <taxon>Sarcoptiformes</taxon>
        <taxon>Astigmata</taxon>
        <taxon>Psoroptidia</taxon>
        <taxon>Sarcoptoidea</taxon>
        <taxon>Sarcoptidae</taxon>
        <taxon>Sarcoptinae</taxon>
        <taxon>Sarcoptes</taxon>
    </lineage>
</organism>
<comment type="similarity">
    <text evidence="2">Belongs to the TMEM19 family.</text>
</comment>
<evidence type="ECO:0000256" key="3">
    <source>
        <dbReference type="ARBA" id="ARBA00014258"/>
    </source>
</evidence>
<dbReference type="AlphaFoldDB" id="A0A834RCJ7"/>
<evidence type="ECO:0000313" key="10">
    <source>
        <dbReference type="Proteomes" id="UP000070412"/>
    </source>
</evidence>
<evidence type="ECO:0000313" key="9">
    <source>
        <dbReference type="EnsemblMetazoa" id="KAF7493968.1"/>
    </source>
</evidence>
<keyword evidence="10" id="KW-1185">Reference proteome</keyword>
<keyword evidence="6 7" id="KW-0472">Membrane</keyword>
<reference evidence="10" key="1">
    <citation type="journal article" date="2020" name="PLoS Negl. Trop. Dis.">
        <title>High-quality nuclear genome for Sarcoptes scabiei-A critical resource for a neglected parasite.</title>
        <authorList>
            <person name="Korhonen P.K."/>
            <person name="Gasser R.B."/>
            <person name="Ma G."/>
            <person name="Wang T."/>
            <person name="Stroehlein A.J."/>
            <person name="Young N.D."/>
            <person name="Ang C.S."/>
            <person name="Fernando D.D."/>
            <person name="Lu H.C."/>
            <person name="Taylor S."/>
            <person name="Reynolds S.L."/>
            <person name="Mofiz E."/>
            <person name="Najaraj S.H."/>
            <person name="Gowda H."/>
            <person name="Madugundu A."/>
            <person name="Renuse S."/>
            <person name="Holt D."/>
            <person name="Pandey A."/>
            <person name="Papenfuss A.T."/>
            <person name="Fischer K."/>
        </authorList>
    </citation>
    <scope>NUCLEOTIDE SEQUENCE [LARGE SCALE GENOMIC DNA]</scope>
</reference>
<protein>
    <recommendedName>
        <fullName evidence="3">Transmembrane protein 19</fullName>
    </recommendedName>
</protein>
<evidence type="ECO:0000256" key="6">
    <source>
        <dbReference type="ARBA" id="ARBA00023136"/>
    </source>
</evidence>
<dbReference type="InterPro" id="IPR002794">
    <property type="entry name" value="DUF92_TMEM19"/>
</dbReference>
<dbReference type="GO" id="GO:0016020">
    <property type="term" value="C:membrane"/>
    <property type="evidence" value="ECO:0007669"/>
    <property type="project" value="UniProtKB-SubCell"/>
</dbReference>
<evidence type="ECO:0000313" key="8">
    <source>
        <dbReference type="EMBL" id="KAF7493968.1"/>
    </source>
</evidence>
<feature type="transmembrane region" description="Helical" evidence="7">
    <location>
        <begin position="122"/>
        <end position="143"/>
    </location>
</feature>